<feature type="transmembrane region" description="Helical" evidence="6">
    <location>
        <begin position="121"/>
        <end position="139"/>
    </location>
</feature>
<keyword evidence="5 6" id="KW-0472">Membrane</keyword>
<evidence type="ECO:0000256" key="6">
    <source>
        <dbReference type="SAM" id="Phobius"/>
    </source>
</evidence>
<keyword evidence="4 6" id="KW-1133">Transmembrane helix</keyword>
<dbReference type="PANTHER" id="PTHR32196">
    <property type="entry name" value="ABC TRANSPORTER PERMEASE PROTEIN YPHD-RELATED-RELATED"/>
    <property type="match status" value="1"/>
</dbReference>
<evidence type="ECO:0000256" key="5">
    <source>
        <dbReference type="ARBA" id="ARBA00023136"/>
    </source>
</evidence>
<gene>
    <name evidence="7" type="ORF">GCM10023167_25070</name>
</gene>
<comment type="subcellular location">
    <subcellularLocation>
        <location evidence="1">Cell membrane</location>
        <topology evidence="1">Multi-pass membrane protein</topology>
    </subcellularLocation>
</comment>
<organism evidence="7 8">
    <name type="scientific">Brevibacterium pityocampae</name>
    <dbReference type="NCBI Taxonomy" id="506594"/>
    <lineage>
        <taxon>Bacteria</taxon>
        <taxon>Bacillati</taxon>
        <taxon>Actinomycetota</taxon>
        <taxon>Actinomycetes</taxon>
        <taxon>Micrococcales</taxon>
        <taxon>Brevibacteriaceae</taxon>
        <taxon>Brevibacterium</taxon>
    </lineage>
</organism>
<reference evidence="8" key="1">
    <citation type="journal article" date="2019" name="Int. J. Syst. Evol. Microbiol.">
        <title>The Global Catalogue of Microorganisms (GCM) 10K type strain sequencing project: providing services to taxonomists for standard genome sequencing and annotation.</title>
        <authorList>
            <consortium name="The Broad Institute Genomics Platform"/>
            <consortium name="The Broad Institute Genome Sequencing Center for Infectious Disease"/>
            <person name="Wu L."/>
            <person name="Ma J."/>
        </authorList>
    </citation>
    <scope>NUCLEOTIDE SEQUENCE [LARGE SCALE GENOMIC DNA]</scope>
    <source>
        <strain evidence="8">JCM 17808</strain>
    </source>
</reference>
<dbReference type="PANTHER" id="PTHR32196:SF72">
    <property type="entry name" value="RIBOSE IMPORT PERMEASE PROTEIN RBSC"/>
    <property type="match status" value="1"/>
</dbReference>
<accession>A0ABP8JSJ2</accession>
<feature type="transmembrane region" description="Helical" evidence="6">
    <location>
        <begin position="175"/>
        <end position="195"/>
    </location>
</feature>
<evidence type="ECO:0000313" key="7">
    <source>
        <dbReference type="EMBL" id="GAA4395050.1"/>
    </source>
</evidence>
<dbReference type="InterPro" id="IPR001851">
    <property type="entry name" value="ABC_transp_permease"/>
</dbReference>
<evidence type="ECO:0000256" key="4">
    <source>
        <dbReference type="ARBA" id="ARBA00022989"/>
    </source>
</evidence>
<sequence>MLGGITFGALIGLVNGSVISFLGIPPFIATLAMMMVAQGLALVISGTKPIYFTETPGFFNVAMGRSIPGLVIPNAVIIMFIAAIIAWVLLSRTVFGRYTFSIGSNAEATALSGINVRRWQVIVYTVAGCFTGLAGVIMASRLSSAQPGQGMGYELEAIAAVIIGGTSLQGGKGSIIGTVIGALIMSLLTNGLQIMSIPQEWQKVVVGVVILIAVFVDMVRRKRQEST</sequence>
<proteinExistence type="predicted"/>
<dbReference type="Pfam" id="PF02653">
    <property type="entry name" value="BPD_transp_2"/>
    <property type="match status" value="1"/>
</dbReference>
<evidence type="ECO:0008006" key="9">
    <source>
        <dbReference type="Google" id="ProtNLM"/>
    </source>
</evidence>
<evidence type="ECO:0000256" key="1">
    <source>
        <dbReference type="ARBA" id="ARBA00004651"/>
    </source>
</evidence>
<keyword evidence="8" id="KW-1185">Reference proteome</keyword>
<feature type="transmembrane region" description="Helical" evidence="6">
    <location>
        <begin position="71"/>
        <end position="90"/>
    </location>
</feature>
<feature type="transmembrane region" description="Helical" evidence="6">
    <location>
        <begin position="201"/>
        <end position="219"/>
    </location>
</feature>
<comment type="caution">
    <text evidence="7">The sequence shown here is derived from an EMBL/GenBank/DDBJ whole genome shotgun (WGS) entry which is preliminary data.</text>
</comment>
<protein>
    <recommendedName>
        <fullName evidence="9">Ribose ABC transporter permease</fullName>
    </recommendedName>
</protein>
<keyword evidence="3 6" id="KW-0812">Transmembrane</keyword>
<keyword evidence="2" id="KW-1003">Cell membrane</keyword>
<evidence type="ECO:0000256" key="2">
    <source>
        <dbReference type="ARBA" id="ARBA00022475"/>
    </source>
</evidence>
<dbReference type="CDD" id="cd06579">
    <property type="entry name" value="TM_PBP1_transp_AraH_like"/>
    <property type="match status" value="1"/>
</dbReference>
<dbReference type="Proteomes" id="UP001500642">
    <property type="component" value="Unassembled WGS sequence"/>
</dbReference>
<dbReference type="RefSeq" id="WP_247618902.1">
    <property type="nucleotide sequence ID" value="NZ_BAABGL010000035.1"/>
</dbReference>
<feature type="transmembrane region" description="Helical" evidence="6">
    <location>
        <begin position="6"/>
        <end position="24"/>
    </location>
</feature>
<evidence type="ECO:0000256" key="3">
    <source>
        <dbReference type="ARBA" id="ARBA00022692"/>
    </source>
</evidence>
<name>A0ABP8JSJ2_9MICO</name>
<dbReference type="EMBL" id="BAABGL010000035">
    <property type="protein sequence ID" value="GAA4395050.1"/>
    <property type="molecule type" value="Genomic_DNA"/>
</dbReference>
<evidence type="ECO:0000313" key="8">
    <source>
        <dbReference type="Proteomes" id="UP001500642"/>
    </source>
</evidence>